<dbReference type="Proteomes" id="UP000186132">
    <property type="component" value="Unassembled WGS sequence"/>
</dbReference>
<organism evidence="2 3">
    <name type="scientific">Jatrophihabitans endophyticus</name>
    <dbReference type="NCBI Taxonomy" id="1206085"/>
    <lineage>
        <taxon>Bacteria</taxon>
        <taxon>Bacillati</taxon>
        <taxon>Actinomycetota</taxon>
        <taxon>Actinomycetes</taxon>
        <taxon>Jatrophihabitantales</taxon>
        <taxon>Jatrophihabitantaceae</taxon>
        <taxon>Jatrophihabitans</taxon>
    </lineage>
</organism>
<dbReference type="RefSeq" id="WP_084180696.1">
    <property type="nucleotide sequence ID" value="NZ_FQVU01000001.1"/>
</dbReference>
<dbReference type="Pfam" id="PF12697">
    <property type="entry name" value="Abhydrolase_6"/>
    <property type="match status" value="1"/>
</dbReference>
<evidence type="ECO:0000313" key="3">
    <source>
        <dbReference type="Proteomes" id="UP000186132"/>
    </source>
</evidence>
<dbReference type="GO" id="GO:0004806">
    <property type="term" value="F:triacylglycerol lipase activity"/>
    <property type="evidence" value="ECO:0007669"/>
    <property type="project" value="TreeGrafter"/>
</dbReference>
<dbReference type="Gene3D" id="3.40.50.1820">
    <property type="entry name" value="alpha/beta hydrolase"/>
    <property type="match status" value="1"/>
</dbReference>
<dbReference type="OrthoDB" id="3211023at2"/>
<dbReference type="STRING" id="1206085.SAMN05443575_1020"/>
<evidence type="ECO:0000259" key="1">
    <source>
        <dbReference type="Pfam" id="PF12697"/>
    </source>
</evidence>
<dbReference type="PRINTS" id="PR00111">
    <property type="entry name" value="ABHYDROLASE"/>
</dbReference>
<dbReference type="GO" id="GO:0046503">
    <property type="term" value="P:glycerolipid catabolic process"/>
    <property type="evidence" value="ECO:0007669"/>
    <property type="project" value="TreeGrafter"/>
</dbReference>
<dbReference type="SUPFAM" id="SSF53474">
    <property type="entry name" value="alpha/beta-Hydrolases"/>
    <property type="match status" value="1"/>
</dbReference>
<feature type="domain" description="AB hydrolase-1" evidence="1">
    <location>
        <begin position="35"/>
        <end position="264"/>
    </location>
</feature>
<reference evidence="3" key="1">
    <citation type="submission" date="2016-11" db="EMBL/GenBank/DDBJ databases">
        <authorList>
            <person name="Varghese N."/>
            <person name="Submissions S."/>
        </authorList>
    </citation>
    <scope>NUCLEOTIDE SEQUENCE [LARGE SCALE GENOMIC DNA]</scope>
    <source>
        <strain evidence="3">DSM 45627</strain>
    </source>
</reference>
<protein>
    <submittedName>
        <fullName evidence="2">Pimeloyl-ACP methyl ester carboxylesterase</fullName>
    </submittedName>
</protein>
<name>A0A1M5EW10_9ACTN</name>
<dbReference type="InterPro" id="IPR000073">
    <property type="entry name" value="AB_hydrolase_1"/>
</dbReference>
<keyword evidence="3" id="KW-1185">Reference proteome</keyword>
<sequence>MATQLDAGQAVRGELVADGARLATLCSGDTTAPPVLLVPGYTGSKEDFAPLLDPLADAGLRAVAIDLPGQFESPGLPPGSAYGVADLAAVVRAAGAALGPRVRLLGHSFGGLVCRAATIAAPQQVESLVLLSSGPAELGGARRALIELLEPVLAEGGLPGVYAALQSVSAVEPGTPPELLTFLERRFVTGDPAMLSGMGSALRAEPDRVAELAATGVPVLVVHGADDDAWPPAAQQDMARRLGARYEVVPGAAHSAAVENPTALLRHLTDFWR</sequence>
<proteinExistence type="predicted"/>
<dbReference type="PANTHER" id="PTHR43433:SF5">
    <property type="entry name" value="AB HYDROLASE-1 DOMAIN-CONTAINING PROTEIN"/>
    <property type="match status" value="1"/>
</dbReference>
<dbReference type="InterPro" id="IPR050471">
    <property type="entry name" value="AB_hydrolase"/>
</dbReference>
<accession>A0A1M5EW10</accession>
<gene>
    <name evidence="2" type="ORF">SAMN05443575_1020</name>
</gene>
<dbReference type="InterPro" id="IPR029058">
    <property type="entry name" value="AB_hydrolase_fold"/>
</dbReference>
<dbReference type="EMBL" id="FQVU01000001">
    <property type="protein sequence ID" value="SHF83281.1"/>
    <property type="molecule type" value="Genomic_DNA"/>
</dbReference>
<dbReference type="PANTHER" id="PTHR43433">
    <property type="entry name" value="HYDROLASE, ALPHA/BETA FOLD FAMILY PROTEIN"/>
    <property type="match status" value="1"/>
</dbReference>
<evidence type="ECO:0000313" key="2">
    <source>
        <dbReference type="EMBL" id="SHF83281.1"/>
    </source>
</evidence>
<dbReference type="AlphaFoldDB" id="A0A1M5EW10"/>